<feature type="transmembrane region" description="Helical" evidence="6">
    <location>
        <begin position="144"/>
        <end position="165"/>
    </location>
</feature>
<dbReference type="GO" id="GO:0016020">
    <property type="term" value="C:membrane"/>
    <property type="evidence" value="ECO:0007669"/>
    <property type="project" value="UniProtKB-SubCell"/>
</dbReference>
<keyword evidence="4 6" id="KW-1133">Transmembrane helix</keyword>
<gene>
    <name evidence="8" type="primary">CDR1_1</name>
    <name evidence="8" type="ORF">C6P40_005163</name>
</gene>
<feature type="transmembrane region" description="Helical" evidence="6">
    <location>
        <begin position="110"/>
        <end position="132"/>
    </location>
</feature>
<evidence type="ECO:0000256" key="1">
    <source>
        <dbReference type="ARBA" id="ARBA00004141"/>
    </source>
</evidence>
<evidence type="ECO:0000313" key="9">
    <source>
        <dbReference type="Proteomes" id="UP000697127"/>
    </source>
</evidence>
<evidence type="ECO:0000256" key="4">
    <source>
        <dbReference type="ARBA" id="ARBA00022989"/>
    </source>
</evidence>
<dbReference type="Pfam" id="PF01061">
    <property type="entry name" value="ABC2_membrane"/>
    <property type="match status" value="1"/>
</dbReference>
<proteinExistence type="predicted"/>
<feature type="non-terminal residue" evidence="8">
    <location>
        <position position="267"/>
    </location>
</feature>
<dbReference type="Proteomes" id="UP000697127">
    <property type="component" value="Unassembled WGS sequence"/>
</dbReference>
<keyword evidence="3 6" id="KW-0812">Transmembrane</keyword>
<evidence type="ECO:0000259" key="7">
    <source>
        <dbReference type="Pfam" id="PF01061"/>
    </source>
</evidence>
<dbReference type="GO" id="GO:0140359">
    <property type="term" value="F:ABC-type transporter activity"/>
    <property type="evidence" value="ECO:0007669"/>
    <property type="project" value="InterPro"/>
</dbReference>
<evidence type="ECO:0000256" key="6">
    <source>
        <dbReference type="SAM" id="Phobius"/>
    </source>
</evidence>
<name>A0A9P6WHF4_9ASCO</name>
<feature type="transmembrane region" description="Helical" evidence="6">
    <location>
        <begin position="221"/>
        <end position="239"/>
    </location>
</feature>
<dbReference type="InterPro" id="IPR013525">
    <property type="entry name" value="ABC2_TM"/>
</dbReference>
<reference evidence="8" key="1">
    <citation type="submission" date="2020-11" db="EMBL/GenBank/DDBJ databases">
        <title>Kefir isolates.</title>
        <authorList>
            <person name="Marcisauskas S."/>
            <person name="Kim Y."/>
            <person name="Blasche S."/>
        </authorList>
    </citation>
    <scope>NUCLEOTIDE SEQUENCE</scope>
    <source>
        <strain evidence="8">Olga-1</strain>
    </source>
</reference>
<dbReference type="PANTHER" id="PTHR19241">
    <property type="entry name" value="ATP-BINDING CASSETTE TRANSPORTER"/>
    <property type="match status" value="1"/>
</dbReference>
<sequence>RQTTADYLTSITSPAQREPFEGMENKVPKTPKEFETYWKSSNEYAELIQNIDIYLQKCNDSKTSEKFKDAHITKQSNHTRPSSSYRVSYWMQIKLIAKRNVWRLKESPSITIFSVVSNIIMGLIISSLFYNLSATSGTFYYRTSAMFFGVLFNAFSSLLEIMSLFEARPIVEKHKKFALYHPSADAFASIITELPSKLVTSIGFNLIYYFMVNFRRNPGRFFFYLLMNFLSTLVMSHVFRCIGSCFSTISESMTIAAVFLTAMVIYT</sequence>
<keyword evidence="2" id="KW-0813">Transport</keyword>
<protein>
    <submittedName>
        <fullName evidence="8">Multidrug resistance protein</fullName>
    </submittedName>
</protein>
<evidence type="ECO:0000313" key="8">
    <source>
        <dbReference type="EMBL" id="KAG0683738.1"/>
    </source>
</evidence>
<dbReference type="AlphaFoldDB" id="A0A9P6WHF4"/>
<comment type="subcellular location">
    <subcellularLocation>
        <location evidence="1">Membrane</location>
        <topology evidence="1">Multi-pass membrane protein</topology>
    </subcellularLocation>
</comment>
<evidence type="ECO:0000256" key="3">
    <source>
        <dbReference type="ARBA" id="ARBA00022692"/>
    </source>
</evidence>
<evidence type="ECO:0000256" key="2">
    <source>
        <dbReference type="ARBA" id="ARBA00022448"/>
    </source>
</evidence>
<organism evidence="8 9">
    <name type="scientific">Pichia californica</name>
    <dbReference type="NCBI Taxonomy" id="460514"/>
    <lineage>
        <taxon>Eukaryota</taxon>
        <taxon>Fungi</taxon>
        <taxon>Dikarya</taxon>
        <taxon>Ascomycota</taxon>
        <taxon>Saccharomycotina</taxon>
        <taxon>Pichiomycetes</taxon>
        <taxon>Pichiales</taxon>
        <taxon>Pichiaceae</taxon>
        <taxon>Pichia</taxon>
    </lineage>
</organism>
<feature type="transmembrane region" description="Helical" evidence="6">
    <location>
        <begin position="246"/>
        <end position="266"/>
    </location>
</feature>
<accession>A0A9P6WHF4</accession>
<evidence type="ECO:0000256" key="5">
    <source>
        <dbReference type="ARBA" id="ARBA00023136"/>
    </source>
</evidence>
<comment type="caution">
    <text evidence="8">The sequence shown here is derived from an EMBL/GenBank/DDBJ whole genome shotgun (WGS) entry which is preliminary data.</text>
</comment>
<keyword evidence="9" id="KW-1185">Reference proteome</keyword>
<keyword evidence="5 6" id="KW-0472">Membrane</keyword>
<feature type="domain" description="ABC-2 type transporter transmembrane" evidence="7">
    <location>
        <begin position="92"/>
        <end position="266"/>
    </location>
</feature>
<feature type="non-terminal residue" evidence="8">
    <location>
        <position position="1"/>
    </location>
</feature>
<dbReference type="EMBL" id="PUHW01000847">
    <property type="protein sequence ID" value="KAG0683738.1"/>
    <property type="molecule type" value="Genomic_DNA"/>
</dbReference>